<dbReference type="EMBL" id="MU855396">
    <property type="protein sequence ID" value="KAK3904480.1"/>
    <property type="molecule type" value="Genomic_DNA"/>
</dbReference>
<feature type="transmembrane region" description="Helical" evidence="6">
    <location>
        <begin position="333"/>
        <end position="359"/>
    </location>
</feature>
<feature type="domain" description="Major facilitator superfamily (MFS) profile" evidence="7">
    <location>
        <begin position="91"/>
        <end position="572"/>
    </location>
</feature>
<feature type="region of interest" description="Disordered" evidence="5">
    <location>
        <begin position="18"/>
        <end position="82"/>
    </location>
</feature>
<evidence type="ECO:0000256" key="4">
    <source>
        <dbReference type="ARBA" id="ARBA00023136"/>
    </source>
</evidence>
<feature type="transmembrane region" description="Helical" evidence="6">
    <location>
        <begin position="242"/>
        <end position="265"/>
    </location>
</feature>
<dbReference type="InterPro" id="IPR011701">
    <property type="entry name" value="MFS"/>
</dbReference>
<feature type="transmembrane region" description="Helical" evidence="6">
    <location>
        <begin position="546"/>
        <end position="572"/>
    </location>
</feature>
<evidence type="ECO:0000256" key="2">
    <source>
        <dbReference type="ARBA" id="ARBA00022692"/>
    </source>
</evidence>
<name>A0AAN6MP24_9PEZI</name>
<comment type="caution">
    <text evidence="8">The sequence shown here is derived from an EMBL/GenBank/DDBJ whole genome shotgun (WGS) entry which is preliminary data.</text>
</comment>
<dbReference type="Pfam" id="PF07690">
    <property type="entry name" value="MFS_1"/>
    <property type="match status" value="1"/>
</dbReference>
<evidence type="ECO:0000256" key="3">
    <source>
        <dbReference type="ARBA" id="ARBA00022989"/>
    </source>
</evidence>
<evidence type="ECO:0000256" key="6">
    <source>
        <dbReference type="SAM" id="Phobius"/>
    </source>
</evidence>
<evidence type="ECO:0000256" key="1">
    <source>
        <dbReference type="ARBA" id="ARBA00004141"/>
    </source>
</evidence>
<comment type="subcellular location">
    <subcellularLocation>
        <location evidence="1">Membrane</location>
        <topology evidence="1">Multi-pass membrane protein</topology>
    </subcellularLocation>
</comment>
<dbReference type="InterPro" id="IPR036259">
    <property type="entry name" value="MFS_trans_sf"/>
</dbReference>
<feature type="transmembrane region" description="Helical" evidence="6">
    <location>
        <begin position="448"/>
        <end position="465"/>
    </location>
</feature>
<gene>
    <name evidence="8" type="ORF">C8A05DRAFT_13645</name>
</gene>
<sequence>MYLAYKYARKRLNEHKQASAEEQAFQQLPQQTPPLAPVQVQDGAALSSSADDTRTLTDSTPMSSSSLPGPAAPGPDSPEEKRRRRTYRLKIIVGLFAPFTLQALDTTIIASALKFIADDFHELTLLNWIITSFTLTSSSFLPLFAQLADVFGRHATLQFALLAIALGSALCTAAPTNAFPMLLLGRAIQGVGAAGANICVRVILADRVSLKEYAKNWTVFAIVSGVGFGVGPVAGGYLTAVSWRWCFAVNLPVVVVGMGLVAWLLRGLLVGPVYQGGEFEAGRERESRAGRFWGKMATIDWGGQTLFLLGFGLLVLGFTWGGGTYAWDSAPVLVALVVGGVLAATWVWYEWAMVPGRVMARMFPRQKAMMPWELLMTRDVGLLLGINFSTGTAMFAVMYFMDLYFTLVQGHSASHAGLALLYFLPGLGVGVYTTMVFINAWPRQTVPILFLGTTAAAVGITVIAYGCHTDYLNLIYGMMALTGFGVGVNMNPGTLHALAYFPGMTAPITCLTSFAFPFGGTVTLTIMSSVFNNKSGVGHVDPRTGIVWAFAAVAPIMWLAVLITTFLGNVWIGKDGNHQVVRGAWFWSLITRKKLEKVTRSRMEDARAGDIGLKPVPRSTPEYGADIEHGRNNGAQY</sequence>
<dbReference type="PANTHER" id="PTHR23501">
    <property type="entry name" value="MAJOR FACILITATOR SUPERFAMILY"/>
    <property type="match status" value="1"/>
</dbReference>
<dbReference type="PROSITE" id="PS50850">
    <property type="entry name" value="MFS"/>
    <property type="match status" value="1"/>
</dbReference>
<dbReference type="InterPro" id="IPR020846">
    <property type="entry name" value="MFS_dom"/>
</dbReference>
<feature type="transmembrane region" description="Helical" evidence="6">
    <location>
        <begin position="187"/>
        <end position="205"/>
    </location>
</feature>
<feature type="transmembrane region" description="Helical" evidence="6">
    <location>
        <begin position="497"/>
        <end position="526"/>
    </location>
</feature>
<dbReference type="AlphaFoldDB" id="A0AAN6MP24"/>
<keyword evidence="2 6" id="KW-0812">Transmembrane</keyword>
<dbReference type="Proteomes" id="UP001303889">
    <property type="component" value="Unassembled WGS sequence"/>
</dbReference>
<dbReference type="PANTHER" id="PTHR23501:SF39">
    <property type="entry name" value="MULTIDRUG TRANSPORTER, PUTATIVE (AFU_ORTHOLOGUE AFUA_1G05010)-RELATED"/>
    <property type="match status" value="1"/>
</dbReference>
<evidence type="ECO:0000259" key="7">
    <source>
        <dbReference type="PROSITE" id="PS50850"/>
    </source>
</evidence>
<evidence type="ECO:0000256" key="5">
    <source>
        <dbReference type="SAM" id="MobiDB-lite"/>
    </source>
</evidence>
<dbReference type="GO" id="GO:0022857">
    <property type="term" value="F:transmembrane transporter activity"/>
    <property type="evidence" value="ECO:0007669"/>
    <property type="project" value="InterPro"/>
</dbReference>
<organism evidence="8 9">
    <name type="scientific">Staphylotrichum tortipilum</name>
    <dbReference type="NCBI Taxonomy" id="2831512"/>
    <lineage>
        <taxon>Eukaryota</taxon>
        <taxon>Fungi</taxon>
        <taxon>Dikarya</taxon>
        <taxon>Ascomycota</taxon>
        <taxon>Pezizomycotina</taxon>
        <taxon>Sordariomycetes</taxon>
        <taxon>Sordariomycetidae</taxon>
        <taxon>Sordariales</taxon>
        <taxon>Chaetomiaceae</taxon>
        <taxon>Staphylotrichum</taxon>
    </lineage>
</organism>
<evidence type="ECO:0000313" key="8">
    <source>
        <dbReference type="EMBL" id="KAK3904480.1"/>
    </source>
</evidence>
<feature type="transmembrane region" description="Helical" evidence="6">
    <location>
        <begin position="217"/>
        <end position="236"/>
    </location>
</feature>
<dbReference type="Gene3D" id="1.20.1250.20">
    <property type="entry name" value="MFS general substrate transporter like domains"/>
    <property type="match status" value="1"/>
</dbReference>
<feature type="transmembrane region" description="Helical" evidence="6">
    <location>
        <begin position="380"/>
        <end position="400"/>
    </location>
</feature>
<keyword evidence="9" id="KW-1185">Reference proteome</keyword>
<feature type="transmembrane region" description="Helical" evidence="6">
    <location>
        <begin position="157"/>
        <end position="175"/>
    </location>
</feature>
<reference evidence="8" key="1">
    <citation type="journal article" date="2023" name="Mol. Phylogenet. Evol.">
        <title>Genome-scale phylogeny and comparative genomics of the fungal order Sordariales.</title>
        <authorList>
            <person name="Hensen N."/>
            <person name="Bonometti L."/>
            <person name="Westerberg I."/>
            <person name="Brannstrom I.O."/>
            <person name="Guillou S."/>
            <person name="Cros-Aarteil S."/>
            <person name="Calhoun S."/>
            <person name="Haridas S."/>
            <person name="Kuo A."/>
            <person name="Mondo S."/>
            <person name="Pangilinan J."/>
            <person name="Riley R."/>
            <person name="LaButti K."/>
            <person name="Andreopoulos B."/>
            <person name="Lipzen A."/>
            <person name="Chen C."/>
            <person name="Yan M."/>
            <person name="Daum C."/>
            <person name="Ng V."/>
            <person name="Clum A."/>
            <person name="Steindorff A."/>
            <person name="Ohm R.A."/>
            <person name="Martin F."/>
            <person name="Silar P."/>
            <person name="Natvig D.O."/>
            <person name="Lalanne C."/>
            <person name="Gautier V."/>
            <person name="Ament-Velasquez S.L."/>
            <person name="Kruys A."/>
            <person name="Hutchinson M.I."/>
            <person name="Powell A.J."/>
            <person name="Barry K."/>
            <person name="Miller A.N."/>
            <person name="Grigoriev I.V."/>
            <person name="Debuchy R."/>
            <person name="Gladieux P."/>
            <person name="Hiltunen Thoren M."/>
            <person name="Johannesson H."/>
        </authorList>
    </citation>
    <scope>NUCLEOTIDE SEQUENCE</scope>
    <source>
        <strain evidence="8">CBS 103.79</strain>
    </source>
</reference>
<proteinExistence type="predicted"/>
<dbReference type="SUPFAM" id="SSF103473">
    <property type="entry name" value="MFS general substrate transporter"/>
    <property type="match status" value="1"/>
</dbReference>
<feature type="transmembrane region" description="Helical" evidence="6">
    <location>
        <begin position="91"/>
        <end position="113"/>
    </location>
</feature>
<dbReference type="GO" id="GO:0005886">
    <property type="term" value="C:plasma membrane"/>
    <property type="evidence" value="ECO:0007669"/>
    <property type="project" value="TreeGrafter"/>
</dbReference>
<feature type="transmembrane region" description="Helical" evidence="6">
    <location>
        <begin position="305"/>
        <end position="327"/>
    </location>
</feature>
<evidence type="ECO:0000313" key="9">
    <source>
        <dbReference type="Proteomes" id="UP001303889"/>
    </source>
</evidence>
<keyword evidence="3 6" id="KW-1133">Transmembrane helix</keyword>
<protein>
    <submittedName>
        <fullName evidence="8">Major facilitator superfamily domain-containing protein</fullName>
    </submittedName>
</protein>
<reference evidence="8" key="2">
    <citation type="submission" date="2023-05" db="EMBL/GenBank/DDBJ databases">
        <authorList>
            <consortium name="Lawrence Berkeley National Laboratory"/>
            <person name="Steindorff A."/>
            <person name="Hensen N."/>
            <person name="Bonometti L."/>
            <person name="Westerberg I."/>
            <person name="Brannstrom I.O."/>
            <person name="Guillou S."/>
            <person name="Cros-Aarteil S."/>
            <person name="Calhoun S."/>
            <person name="Haridas S."/>
            <person name="Kuo A."/>
            <person name="Mondo S."/>
            <person name="Pangilinan J."/>
            <person name="Riley R."/>
            <person name="Labutti K."/>
            <person name="Andreopoulos B."/>
            <person name="Lipzen A."/>
            <person name="Chen C."/>
            <person name="Yanf M."/>
            <person name="Daum C."/>
            <person name="Ng V."/>
            <person name="Clum A."/>
            <person name="Ohm R."/>
            <person name="Martin F."/>
            <person name="Silar P."/>
            <person name="Natvig D."/>
            <person name="Lalanne C."/>
            <person name="Gautier V."/>
            <person name="Ament-Velasquez S.L."/>
            <person name="Kruys A."/>
            <person name="Hutchinson M.I."/>
            <person name="Powell A.J."/>
            <person name="Barry K."/>
            <person name="Miller A.N."/>
            <person name="Grigoriev I.V."/>
            <person name="Debuchy R."/>
            <person name="Gladieux P."/>
            <person name="Thoren M.H."/>
            <person name="Johannesson H."/>
        </authorList>
    </citation>
    <scope>NUCLEOTIDE SEQUENCE</scope>
    <source>
        <strain evidence="8">CBS 103.79</strain>
    </source>
</reference>
<feature type="transmembrane region" description="Helical" evidence="6">
    <location>
        <begin position="125"/>
        <end position="145"/>
    </location>
</feature>
<keyword evidence="4 6" id="KW-0472">Membrane</keyword>
<feature type="transmembrane region" description="Helical" evidence="6">
    <location>
        <begin position="420"/>
        <end position="441"/>
    </location>
</feature>
<accession>A0AAN6MP24</accession>
<feature type="compositionally biased region" description="Polar residues" evidence="5">
    <location>
        <begin position="46"/>
        <end position="62"/>
    </location>
</feature>